<comment type="similarity">
    <text evidence="1">Belongs to the LOR family.</text>
</comment>
<dbReference type="SUPFAM" id="SSF54518">
    <property type="entry name" value="Tubby C-terminal domain-like"/>
    <property type="match status" value="1"/>
</dbReference>
<dbReference type="STRING" id="1523247.SAMN05660464_0892"/>
<proteinExistence type="inferred from homology"/>
<dbReference type="RefSeq" id="WP_091107140.1">
    <property type="nucleotide sequence ID" value="NZ_FOWQ01000001.1"/>
</dbReference>
<evidence type="ECO:0000256" key="1">
    <source>
        <dbReference type="ARBA" id="ARBA00005437"/>
    </source>
</evidence>
<dbReference type="InterPro" id="IPR038595">
    <property type="entry name" value="LOR_sf"/>
</dbReference>
<evidence type="ECO:0000313" key="3">
    <source>
        <dbReference type="Proteomes" id="UP000198857"/>
    </source>
</evidence>
<reference evidence="3" key="1">
    <citation type="submission" date="2016-10" db="EMBL/GenBank/DDBJ databases">
        <authorList>
            <person name="Varghese N."/>
            <person name="Submissions S."/>
        </authorList>
    </citation>
    <scope>NUCLEOTIDE SEQUENCE [LARGE SCALE GENOMIC DNA]</scope>
    <source>
        <strain evidence="3">DSM 44208</strain>
    </source>
</reference>
<sequence length="179" mass="19473">MTRAPAVLRFSDPRRHGVHEVTDAYGVVARIAVGRTGNRFTVTDAQGALLCAGRTSRWRLPRRWDVTGPDGSPLLTARVRGIARTSVEVHLRRGGRLLVRGRAWRRDLRVTDEHGEVVLTAVPRAPAWSLRRHGHAVQQAPGRLELAEVVALVHIWGRTREEESATAAVGALAGGSAPG</sequence>
<keyword evidence="3" id="KW-1185">Reference proteome</keyword>
<dbReference type="AlphaFoldDB" id="A0A1I5JN67"/>
<dbReference type="Pfam" id="PF04525">
    <property type="entry name" value="LOR"/>
    <property type="match status" value="1"/>
</dbReference>
<gene>
    <name evidence="2" type="ORF">SAMN05660464_0892</name>
</gene>
<protein>
    <submittedName>
        <fullName evidence="2">Uncharacterized protein</fullName>
    </submittedName>
</protein>
<evidence type="ECO:0000313" key="2">
    <source>
        <dbReference type="EMBL" id="SFO74227.1"/>
    </source>
</evidence>
<accession>A0A1I5JN67</accession>
<dbReference type="InterPro" id="IPR007612">
    <property type="entry name" value="LOR"/>
</dbReference>
<dbReference type="OrthoDB" id="2692055at2"/>
<dbReference type="Proteomes" id="UP000198857">
    <property type="component" value="Unassembled WGS sequence"/>
</dbReference>
<dbReference type="EMBL" id="FOWQ01000001">
    <property type="protein sequence ID" value="SFO74227.1"/>
    <property type="molecule type" value="Genomic_DNA"/>
</dbReference>
<dbReference type="InterPro" id="IPR025659">
    <property type="entry name" value="Tubby-like_C"/>
</dbReference>
<name>A0A1I5JN67_9ACTN</name>
<organism evidence="2 3">
    <name type="scientific">Geodermatophilus dictyosporus</name>
    <dbReference type="NCBI Taxonomy" id="1523247"/>
    <lineage>
        <taxon>Bacteria</taxon>
        <taxon>Bacillati</taxon>
        <taxon>Actinomycetota</taxon>
        <taxon>Actinomycetes</taxon>
        <taxon>Geodermatophilales</taxon>
        <taxon>Geodermatophilaceae</taxon>
        <taxon>Geodermatophilus</taxon>
    </lineage>
</organism>
<dbReference type="Gene3D" id="2.40.160.200">
    <property type="entry name" value="LURP1-related"/>
    <property type="match status" value="1"/>
</dbReference>